<evidence type="ECO:0000313" key="4">
    <source>
        <dbReference type="Proteomes" id="UP001418796"/>
    </source>
</evidence>
<gene>
    <name evidence="3" type="ORF">MKY91_13215</name>
</gene>
<dbReference type="Gene3D" id="3.10.450.40">
    <property type="match status" value="1"/>
</dbReference>
<dbReference type="Pfam" id="PF03413">
    <property type="entry name" value="PepSY"/>
    <property type="match status" value="1"/>
</dbReference>
<dbReference type="EMBL" id="JBCITK010000001">
    <property type="protein sequence ID" value="MEN0644114.1"/>
    <property type="molecule type" value="Genomic_DNA"/>
</dbReference>
<keyword evidence="4" id="KW-1185">Reference proteome</keyword>
<accession>A0ABU9VJP5</accession>
<dbReference type="InterPro" id="IPR025711">
    <property type="entry name" value="PepSY"/>
</dbReference>
<keyword evidence="1" id="KW-0812">Transmembrane</keyword>
<feature type="domain" description="PepSY" evidence="2">
    <location>
        <begin position="169"/>
        <end position="225"/>
    </location>
</feature>
<organism evidence="3 4">
    <name type="scientific">Alkalicoccobacillus gibsonii</name>
    <dbReference type="NCBI Taxonomy" id="79881"/>
    <lineage>
        <taxon>Bacteria</taxon>
        <taxon>Bacillati</taxon>
        <taxon>Bacillota</taxon>
        <taxon>Bacilli</taxon>
        <taxon>Bacillales</taxon>
        <taxon>Bacillaceae</taxon>
        <taxon>Alkalicoccobacillus</taxon>
    </lineage>
</organism>
<evidence type="ECO:0000259" key="2">
    <source>
        <dbReference type="Pfam" id="PF03413"/>
    </source>
</evidence>
<proteinExistence type="predicted"/>
<protein>
    <submittedName>
        <fullName evidence="3">PepSY domain-containing protein</fullName>
    </submittedName>
</protein>
<feature type="transmembrane region" description="Helical" evidence="1">
    <location>
        <begin position="9"/>
        <end position="26"/>
    </location>
</feature>
<keyword evidence="1" id="KW-0472">Membrane</keyword>
<dbReference type="RefSeq" id="WP_343130877.1">
    <property type="nucleotide sequence ID" value="NZ_JBCITK010000001.1"/>
</dbReference>
<sequence length="229" mass="25434">MIKHPIRMVLYVAALAAIGFVIYLLFPASDSSLTLEEATEQIEAQYGSTPTEITLEDSVYTAVIERKEGLYKVELSEETGSILSLVSIESNAGQPIGEFISASDARELILELLPPSASIKDLELIEEENPPIWQAEIEYMDRDGGIDLHAETGEVIRNTLEEVQETSYLSEQEAIDIALQEINGIVDDVDLEESDGRMVYEVDIEDQETDEDVTVVIDAVTGQIIQFEY</sequence>
<dbReference type="Proteomes" id="UP001418796">
    <property type="component" value="Unassembled WGS sequence"/>
</dbReference>
<evidence type="ECO:0000256" key="1">
    <source>
        <dbReference type="SAM" id="Phobius"/>
    </source>
</evidence>
<keyword evidence="1" id="KW-1133">Transmembrane helix</keyword>
<name>A0ABU9VJP5_9BACI</name>
<comment type="caution">
    <text evidence="3">The sequence shown here is derived from an EMBL/GenBank/DDBJ whole genome shotgun (WGS) entry which is preliminary data.</text>
</comment>
<reference evidence="3 4" key="1">
    <citation type="submission" date="2024-03" db="EMBL/GenBank/DDBJ databases">
        <title>Bacilli Hybrid Assemblies.</title>
        <authorList>
            <person name="Kovac J."/>
        </authorList>
    </citation>
    <scope>NUCLEOTIDE SEQUENCE [LARGE SCALE GENOMIC DNA]</scope>
    <source>
        <strain evidence="3 4">FSL R7-0666</strain>
    </source>
</reference>
<evidence type="ECO:0000313" key="3">
    <source>
        <dbReference type="EMBL" id="MEN0644114.1"/>
    </source>
</evidence>